<dbReference type="PANTHER" id="PTHR14226:SF25">
    <property type="entry name" value="PHOSPHOESTERASE"/>
    <property type="match status" value="1"/>
</dbReference>
<dbReference type="InterPro" id="IPR002641">
    <property type="entry name" value="PNPLA_dom"/>
</dbReference>
<dbReference type="EMBL" id="FQUC01000016">
    <property type="protein sequence ID" value="SHG14914.1"/>
    <property type="molecule type" value="Genomic_DNA"/>
</dbReference>
<dbReference type="PANTHER" id="PTHR14226">
    <property type="entry name" value="NEUROPATHY TARGET ESTERASE/SWISS CHEESE D.MELANOGASTER"/>
    <property type="match status" value="1"/>
</dbReference>
<evidence type="ECO:0000313" key="7">
    <source>
        <dbReference type="Proteomes" id="UP000184480"/>
    </source>
</evidence>
<dbReference type="GO" id="GO:0016787">
    <property type="term" value="F:hydrolase activity"/>
    <property type="evidence" value="ECO:0007669"/>
    <property type="project" value="UniProtKB-UniRule"/>
</dbReference>
<evidence type="ECO:0000313" key="6">
    <source>
        <dbReference type="EMBL" id="SHG14914.1"/>
    </source>
</evidence>
<name>A0A1M5HG24_9BACT</name>
<dbReference type="InterPro" id="IPR045943">
    <property type="entry name" value="DUF6363"/>
</dbReference>
<evidence type="ECO:0000256" key="3">
    <source>
        <dbReference type="ARBA" id="ARBA00023098"/>
    </source>
</evidence>
<sequence>MDSLNNTDLLKTALVLEGGALRGVFTCGVLDWMMDNDIQFPYVVGVSAGACNGASFISRQRGRARYSNIELLDKYKYVGLKHYIRKRNVMDFDLLFDDFPNRILPFDFETYGNTKTCFEMVVSNCLTGEAEYMQEYNDHNRLLDILKASSSMPIFSPVTDVDGVPMLDGGVCDSIPVERALSQGYQKMVVVVTRNKGYRKKSDGIKLPSLFFRKYPKMREAINQRNEIYNHQLDMVERLESEGLAVVIRPLETMTINRIETNTEVLTHFYNHGYDCAAIAFRDIAVLNSSVSKF</sequence>
<dbReference type="AlphaFoldDB" id="A0A1M5HG24"/>
<comment type="caution">
    <text evidence="4">Lacks conserved residue(s) required for the propagation of feature annotation.</text>
</comment>
<feature type="domain" description="PNPLA" evidence="5">
    <location>
        <begin position="14"/>
        <end position="181"/>
    </location>
</feature>
<dbReference type="Pfam" id="PF19890">
    <property type="entry name" value="DUF6363"/>
    <property type="match status" value="1"/>
</dbReference>
<dbReference type="Gene3D" id="3.40.1090.10">
    <property type="entry name" value="Cytosolic phospholipase A2 catalytic domain"/>
    <property type="match status" value="2"/>
</dbReference>
<protein>
    <submittedName>
        <fullName evidence="6">Predicted phospholipase, patatin/cPLA2 family</fullName>
    </submittedName>
</protein>
<evidence type="ECO:0000256" key="2">
    <source>
        <dbReference type="ARBA" id="ARBA00022963"/>
    </source>
</evidence>
<keyword evidence="1 4" id="KW-0378">Hydrolase</keyword>
<keyword evidence="7" id="KW-1185">Reference proteome</keyword>
<dbReference type="RefSeq" id="WP_062183008.1">
    <property type="nucleotide sequence ID" value="NZ_BBXL01000019.1"/>
</dbReference>
<gene>
    <name evidence="6" type="ORF">SAMN05444362_11655</name>
</gene>
<accession>A0A1M5HG24</accession>
<evidence type="ECO:0000256" key="1">
    <source>
        <dbReference type="ARBA" id="ARBA00022801"/>
    </source>
</evidence>
<keyword evidence="2 4" id="KW-0442">Lipid degradation</keyword>
<evidence type="ECO:0000259" key="5">
    <source>
        <dbReference type="PROSITE" id="PS51635"/>
    </source>
</evidence>
<feature type="active site" description="Proton acceptor" evidence="4">
    <location>
        <position position="168"/>
    </location>
</feature>
<dbReference type="Pfam" id="PF01734">
    <property type="entry name" value="Patatin"/>
    <property type="match status" value="1"/>
</dbReference>
<dbReference type="InterPro" id="IPR050301">
    <property type="entry name" value="NTE"/>
</dbReference>
<feature type="active site" description="Nucleophile" evidence="4">
    <location>
        <position position="47"/>
    </location>
</feature>
<dbReference type="CDD" id="cd07208">
    <property type="entry name" value="Pat_hypo_Ecoli_yjju_like"/>
    <property type="match status" value="1"/>
</dbReference>
<proteinExistence type="predicted"/>
<reference evidence="7" key="1">
    <citation type="submission" date="2016-11" db="EMBL/GenBank/DDBJ databases">
        <authorList>
            <person name="Varghese N."/>
            <person name="Submissions S."/>
        </authorList>
    </citation>
    <scope>NUCLEOTIDE SEQUENCE [LARGE SCALE GENOMIC DNA]</scope>
    <source>
        <strain evidence="7">DSM 27370</strain>
    </source>
</reference>
<dbReference type="Proteomes" id="UP000184480">
    <property type="component" value="Unassembled WGS sequence"/>
</dbReference>
<feature type="short sequence motif" description="GXSXG" evidence="4">
    <location>
        <begin position="45"/>
        <end position="49"/>
    </location>
</feature>
<dbReference type="InterPro" id="IPR037483">
    <property type="entry name" value="YjjU-like"/>
</dbReference>
<evidence type="ECO:0000256" key="4">
    <source>
        <dbReference type="PROSITE-ProRule" id="PRU01161"/>
    </source>
</evidence>
<feature type="short sequence motif" description="DGA/G" evidence="4">
    <location>
        <begin position="168"/>
        <end position="170"/>
    </location>
</feature>
<organism evidence="6 7">
    <name type="scientific">Dysgonomonas macrotermitis</name>
    <dbReference type="NCBI Taxonomy" id="1346286"/>
    <lineage>
        <taxon>Bacteria</taxon>
        <taxon>Pseudomonadati</taxon>
        <taxon>Bacteroidota</taxon>
        <taxon>Bacteroidia</taxon>
        <taxon>Bacteroidales</taxon>
        <taxon>Dysgonomonadaceae</taxon>
        <taxon>Dysgonomonas</taxon>
    </lineage>
</organism>
<dbReference type="PROSITE" id="PS51635">
    <property type="entry name" value="PNPLA"/>
    <property type="match status" value="1"/>
</dbReference>
<dbReference type="SUPFAM" id="SSF52151">
    <property type="entry name" value="FabD/lysophospholipase-like"/>
    <property type="match status" value="1"/>
</dbReference>
<dbReference type="InterPro" id="IPR016035">
    <property type="entry name" value="Acyl_Trfase/lysoPLipase"/>
</dbReference>
<dbReference type="GO" id="GO:0016042">
    <property type="term" value="P:lipid catabolic process"/>
    <property type="evidence" value="ECO:0007669"/>
    <property type="project" value="UniProtKB-UniRule"/>
</dbReference>
<dbReference type="OrthoDB" id="9802424at2"/>
<keyword evidence="3 4" id="KW-0443">Lipid metabolism</keyword>